<comment type="caution">
    <text evidence="9">The sequence shown here is derived from an EMBL/GenBank/DDBJ whole genome shotgun (WGS) entry which is preliminary data.</text>
</comment>
<name>A0ABV8JFU3_9BACL</name>
<comment type="function">
    <text evidence="6">Participates in both the initiation and recycling phases of transcription. In the presence of the delta subunit, RNAP displays an increased specificity of transcription, a decreased affinity for nucleic acids, and an increased efficiency of RNA synthesis because of enhanced recycling.</text>
</comment>
<evidence type="ECO:0000256" key="6">
    <source>
        <dbReference type="HAMAP-Rule" id="MF_00357"/>
    </source>
</evidence>
<evidence type="ECO:0000313" key="10">
    <source>
        <dbReference type="Proteomes" id="UP001595843"/>
    </source>
</evidence>
<evidence type="ECO:0000256" key="2">
    <source>
        <dbReference type="ARBA" id="ARBA00022478"/>
    </source>
</evidence>
<feature type="region of interest" description="Disordered" evidence="7">
    <location>
        <begin position="90"/>
        <end position="158"/>
    </location>
</feature>
<keyword evidence="2 6" id="KW-0240">DNA-directed RNA polymerase</keyword>
<dbReference type="InterPro" id="IPR007759">
    <property type="entry name" value="Asxl_HARE-HTH"/>
</dbReference>
<dbReference type="Proteomes" id="UP001595843">
    <property type="component" value="Unassembled WGS sequence"/>
</dbReference>
<feature type="compositionally biased region" description="Acidic residues" evidence="7">
    <location>
        <begin position="103"/>
        <end position="158"/>
    </location>
</feature>
<keyword evidence="4 6" id="KW-0548">Nucleotidyltransferase</keyword>
<evidence type="ECO:0000259" key="8">
    <source>
        <dbReference type="PROSITE" id="PS51913"/>
    </source>
</evidence>
<gene>
    <name evidence="6 9" type="primary">rpoE</name>
    <name evidence="9" type="ORF">ACFOUO_10945</name>
</gene>
<dbReference type="InterPro" id="IPR038087">
    <property type="entry name" value="RNAP_delta_N_dom_sf"/>
</dbReference>
<dbReference type="GO" id="GO:0000428">
    <property type="term" value="C:DNA-directed RNA polymerase complex"/>
    <property type="evidence" value="ECO:0007669"/>
    <property type="project" value="UniProtKB-KW"/>
</dbReference>
<comment type="subunit">
    <text evidence="6">RNAP is composed of a core of 2 alpha, a beta and a beta' subunits. The core is associated with a delta subunit and one of several sigma factors.</text>
</comment>
<evidence type="ECO:0000256" key="1">
    <source>
        <dbReference type="ARBA" id="ARBA00009828"/>
    </source>
</evidence>
<accession>A0ABV8JFU3</accession>
<sequence>MPDNLAEKLSTEEIRETAMVDLAYNILKKKGEPVLYRDLMNEVSQLKGFSTGEIKHYIAQLYTEINIDGRFICVGKSLWGLRRWYPTEQATDSAVAQNVKDDYSDEDLNEEDLFGEEDSPFDETSTDDDGDYDEDYEEESENGFEDEGDEEETEDEES</sequence>
<keyword evidence="10" id="KW-1185">Reference proteome</keyword>
<protein>
    <recommendedName>
        <fullName evidence="6">Probable DNA-directed RNA polymerase subunit delta</fullName>
    </recommendedName>
    <alternativeName>
        <fullName evidence="6">RNAP delta factor</fullName>
    </alternativeName>
</protein>
<dbReference type="Gene3D" id="1.10.10.1250">
    <property type="entry name" value="RNA polymerase, subunit delta, N-terminal domain"/>
    <property type="match status" value="1"/>
</dbReference>
<comment type="similarity">
    <text evidence="1 6">Belongs to the RpoE family.</text>
</comment>
<dbReference type="GO" id="GO:0003899">
    <property type="term" value="F:DNA-directed RNA polymerase activity"/>
    <property type="evidence" value="ECO:0007669"/>
    <property type="project" value="UniProtKB-EC"/>
</dbReference>
<dbReference type="EMBL" id="JBHSAP010000015">
    <property type="protein sequence ID" value="MFC4077315.1"/>
    <property type="molecule type" value="Genomic_DNA"/>
</dbReference>
<keyword evidence="5 6" id="KW-0804">Transcription</keyword>
<dbReference type="HAMAP" id="MF_00357">
    <property type="entry name" value="RNApol_bact_RpoE"/>
    <property type="match status" value="1"/>
</dbReference>
<dbReference type="PROSITE" id="PS51913">
    <property type="entry name" value="HTH_HARE"/>
    <property type="match status" value="1"/>
</dbReference>
<dbReference type="Pfam" id="PF05066">
    <property type="entry name" value="HARE-HTH"/>
    <property type="match status" value="1"/>
</dbReference>
<reference evidence="10" key="1">
    <citation type="journal article" date="2019" name="Int. J. Syst. Evol. Microbiol.">
        <title>The Global Catalogue of Microorganisms (GCM) 10K type strain sequencing project: providing services to taxonomists for standard genome sequencing and annotation.</title>
        <authorList>
            <consortium name="The Broad Institute Genomics Platform"/>
            <consortium name="The Broad Institute Genome Sequencing Center for Infectious Disease"/>
            <person name="Wu L."/>
            <person name="Ma J."/>
        </authorList>
    </citation>
    <scope>NUCLEOTIDE SEQUENCE [LARGE SCALE GENOMIC DNA]</scope>
    <source>
        <strain evidence="10">IBRC-M 10813</strain>
    </source>
</reference>
<proteinExistence type="inferred from homology"/>
<dbReference type="RefSeq" id="WP_380705103.1">
    <property type="nucleotide sequence ID" value="NZ_JBHSAP010000015.1"/>
</dbReference>
<organism evidence="9 10">
    <name type="scientific">Salinithrix halophila</name>
    <dbReference type="NCBI Taxonomy" id="1485204"/>
    <lineage>
        <taxon>Bacteria</taxon>
        <taxon>Bacillati</taxon>
        <taxon>Bacillota</taxon>
        <taxon>Bacilli</taxon>
        <taxon>Bacillales</taxon>
        <taxon>Thermoactinomycetaceae</taxon>
        <taxon>Salinithrix</taxon>
    </lineage>
</organism>
<evidence type="ECO:0000313" key="9">
    <source>
        <dbReference type="EMBL" id="MFC4077315.1"/>
    </source>
</evidence>
<evidence type="ECO:0000256" key="5">
    <source>
        <dbReference type="ARBA" id="ARBA00023163"/>
    </source>
</evidence>
<dbReference type="InterPro" id="IPR029757">
    <property type="entry name" value="RpoE"/>
</dbReference>
<dbReference type="NCBIfam" id="TIGR04567">
    <property type="entry name" value="RNAP_delt_lowGC"/>
    <property type="match status" value="1"/>
</dbReference>
<evidence type="ECO:0000256" key="4">
    <source>
        <dbReference type="ARBA" id="ARBA00022695"/>
    </source>
</evidence>
<feature type="domain" description="HTH HARE-type" evidence="8">
    <location>
        <begin position="17"/>
        <end position="84"/>
    </location>
</feature>
<keyword evidence="3 6" id="KW-0808">Transferase</keyword>
<evidence type="ECO:0000256" key="7">
    <source>
        <dbReference type="SAM" id="MobiDB-lite"/>
    </source>
</evidence>
<evidence type="ECO:0000256" key="3">
    <source>
        <dbReference type="ARBA" id="ARBA00022679"/>
    </source>
</evidence>